<organism evidence="10 11">
    <name type="scientific">Paenibacillus rhizoplanae</name>
    <dbReference type="NCBI Taxonomy" id="1917181"/>
    <lineage>
        <taxon>Bacteria</taxon>
        <taxon>Bacillati</taxon>
        <taxon>Bacillota</taxon>
        <taxon>Bacilli</taxon>
        <taxon>Bacillales</taxon>
        <taxon>Paenibacillaceae</taxon>
        <taxon>Paenibacillus</taxon>
    </lineage>
</organism>
<comment type="caution">
    <text evidence="10">The sequence shown here is derived from an EMBL/GenBank/DDBJ whole genome shotgun (WGS) entry which is preliminary data.</text>
</comment>
<keyword evidence="3" id="KW-1003">Cell membrane</keyword>
<dbReference type="Pfam" id="PF06750">
    <property type="entry name" value="A24_N_bact"/>
    <property type="match status" value="1"/>
</dbReference>
<feature type="domain" description="Prepilin type IV endopeptidase peptidase" evidence="8">
    <location>
        <begin position="104"/>
        <end position="205"/>
    </location>
</feature>
<evidence type="ECO:0000313" key="11">
    <source>
        <dbReference type="Proteomes" id="UP001597448"/>
    </source>
</evidence>
<dbReference type="PANTHER" id="PTHR30487:SF0">
    <property type="entry name" value="PREPILIN LEADER PEPTIDASE_N-METHYLTRANSFERASE-RELATED"/>
    <property type="match status" value="1"/>
</dbReference>
<evidence type="ECO:0000259" key="9">
    <source>
        <dbReference type="Pfam" id="PF06750"/>
    </source>
</evidence>
<feature type="transmembrane region" description="Helical" evidence="7">
    <location>
        <begin position="160"/>
        <end position="185"/>
    </location>
</feature>
<evidence type="ECO:0000256" key="7">
    <source>
        <dbReference type="SAM" id="Phobius"/>
    </source>
</evidence>
<keyword evidence="10" id="KW-0378">Hydrolase</keyword>
<dbReference type="InterPro" id="IPR010627">
    <property type="entry name" value="Prepilin_pept_A24_N"/>
</dbReference>
<keyword evidence="6 7" id="KW-0472">Membrane</keyword>
<reference evidence="11" key="1">
    <citation type="journal article" date="2019" name="Int. J. Syst. Evol. Microbiol.">
        <title>The Global Catalogue of Microorganisms (GCM) 10K type strain sequencing project: providing services to taxonomists for standard genome sequencing and annotation.</title>
        <authorList>
            <consortium name="The Broad Institute Genomics Platform"/>
            <consortium name="The Broad Institute Genome Sequencing Center for Infectious Disease"/>
            <person name="Wu L."/>
            <person name="Ma J."/>
        </authorList>
    </citation>
    <scope>NUCLEOTIDE SEQUENCE [LARGE SCALE GENOMIC DNA]</scope>
    <source>
        <strain evidence="11">CCM 8725</strain>
    </source>
</reference>
<keyword evidence="4 7" id="KW-0812">Transmembrane</keyword>
<evidence type="ECO:0000256" key="6">
    <source>
        <dbReference type="ARBA" id="ARBA00023136"/>
    </source>
</evidence>
<accession>A0ABW5FCQ3</accession>
<feature type="transmembrane region" description="Helical" evidence="7">
    <location>
        <begin position="104"/>
        <end position="122"/>
    </location>
</feature>
<feature type="domain" description="Prepilin peptidase A24 N-terminal" evidence="9">
    <location>
        <begin position="11"/>
        <end position="94"/>
    </location>
</feature>
<dbReference type="Gene3D" id="1.20.120.1220">
    <property type="match status" value="1"/>
</dbReference>
<dbReference type="InterPro" id="IPR000045">
    <property type="entry name" value="Prepilin_IV_endopep_pep"/>
</dbReference>
<evidence type="ECO:0000256" key="2">
    <source>
        <dbReference type="ARBA" id="ARBA00005801"/>
    </source>
</evidence>
<dbReference type="Proteomes" id="UP001597448">
    <property type="component" value="Unassembled WGS sequence"/>
</dbReference>
<evidence type="ECO:0000256" key="1">
    <source>
        <dbReference type="ARBA" id="ARBA00004651"/>
    </source>
</evidence>
<evidence type="ECO:0000256" key="3">
    <source>
        <dbReference type="ARBA" id="ARBA00022475"/>
    </source>
</evidence>
<dbReference type="RefSeq" id="WP_209988792.1">
    <property type="nucleotide sequence ID" value="NZ_JBHUKY010000031.1"/>
</dbReference>
<comment type="subcellular location">
    <subcellularLocation>
        <location evidence="1">Cell membrane</location>
        <topology evidence="1">Multi-pass membrane protein</topology>
    </subcellularLocation>
</comment>
<evidence type="ECO:0000256" key="4">
    <source>
        <dbReference type="ARBA" id="ARBA00022692"/>
    </source>
</evidence>
<name>A0ABW5FCQ3_9BACL</name>
<feature type="transmembrane region" description="Helical" evidence="7">
    <location>
        <begin position="222"/>
        <end position="247"/>
    </location>
</feature>
<keyword evidence="5 7" id="KW-1133">Transmembrane helix</keyword>
<feature type="transmembrane region" description="Helical" evidence="7">
    <location>
        <begin position="128"/>
        <end position="148"/>
    </location>
</feature>
<dbReference type="EMBL" id="JBHUKY010000031">
    <property type="protein sequence ID" value="MFD2411777.1"/>
    <property type="molecule type" value="Genomic_DNA"/>
</dbReference>
<gene>
    <name evidence="10" type="ORF">ACFSX3_17960</name>
</gene>
<feature type="transmembrane region" description="Helical" evidence="7">
    <location>
        <begin position="191"/>
        <end position="210"/>
    </location>
</feature>
<dbReference type="Pfam" id="PF01478">
    <property type="entry name" value="Peptidase_A24"/>
    <property type="match status" value="1"/>
</dbReference>
<keyword evidence="11" id="KW-1185">Reference proteome</keyword>
<dbReference type="GO" id="GO:0016787">
    <property type="term" value="F:hydrolase activity"/>
    <property type="evidence" value="ECO:0007669"/>
    <property type="project" value="UniProtKB-KW"/>
</dbReference>
<sequence>MTTFIAIYITLLGLTLGSFLNVVGLRIPAGESLLHPPSKCPKCRARLKTMDLIPVLSYLLARGKCRHCGTRVSPVYPFGEAITGVLFLVMYLKFGLTFEGVTGMLLVCLSVAITVSDIRYMLIPDKVLLFFAPLFLLLVPFMANAPLWHHLLGALSGGGVLFLLALFGGMGIGDVKLFALLGWVIGWPNVILAFLIACSLGAAVGGILRLSGTIQRRQPVPFGPFLALGTLLSFLFGPNIISAYLSFIG</sequence>
<dbReference type="InterPro" id="IPR050882">
    <property type="entry name" value="Prepilin_peptidase/N-MTase"/>
</dbReference>
<evidence type="ECO:0000256" key="5">
    <source>
        <dbReference type="ARBA" id="ARBA00022989"/>
    </source>
</evidence>
<evidence type="ECO:0000313" key="10">
    <source>
        <dbReference type="EMBL" id="MFD2411777.1"/>
    </source>
</evidence>
<evidence type="ECO:0000259" key="8">
    <source>
        <dbReference type="Pfam" id="PF01478"/>
    </source>
</evidence>
<proteinExistence type="inferred from homology"/>
<dbReference type="EC" id="3.4.23.-" evidence="10"/>
<dbReference type="PANTHER" id="PTHR30487">
    <property type="entry name" value="TYPE 4 PREPILIN-LIKE PROTEINS LEADER PEPTIDE-PROCESSING ENZYME"/>
    <property type="match status" value="1"/>
</dbReference>
<protein>
    <submittedName>
        <fullName evidence="10">Prepilin peptidase</fullName>
        <ecNumber evidence="10">3.4.23.-</ecNumber>
    </submittedName>
</protein>
<feature type="transmembrane region" description="Helical" evidence="7">
    <location>
        <begin position="6"/>
        <end position="25"/>
    </location>
</feature>
<comment type="similarity">
    <text evidence="2">Belongs to the peptidase A24 family.</text>
</comment>